<organism evidence="1 2">
    <name type="scientific">Undibacterium pigrum</name>
    <dbReference type="NCBI Taxonomy" id="401470"/>
    <lineage>
        <taxon>Bacteria</taxon>
        <taxon>Pseudomonadati</taxon>
        <taxon>Pseudomonadota</taxon>
        <taxon>Betaproteobacteria</taxon>
        <taxon>Burkholderiales</taxon>
        <taxon>Oxalobacteraceae</taxon>
        <taxon>Undibacterium</taxon>
    </lineage>
</organism>
<sequence>MQMNRAAERQTENKIILVTRKTRLEELIAKYNTVGQARFYIEHLGADFSSYQAEHDNYQACVKAAETSLLRLGRLQIVERGFVPNMIFGEHDIVIALGQDGLVVNTMKYLDGQRLIGVNPDAQRWDGVLLPFEVKDLPSLVPEVLCQRRPVREVTMAMARLNNGQTMLGVNDIFIGPKSHISAHYTIHSDGQQERQSSSGIIVSTGLGSTGWMKSVLAGASAICQPLEDDFPYELPLIPMPASSSWDARELQFAVREPFPSKTSSTNLVHGRIRDHASLQVTSLMPEHGVIFSDGIEADYLEFNAGLTAEIGVAERRGYLVM</sequence>
<evidence type="ECO:0000313" key="1">
    <source>
        <dbReference type="EMBL" id="PXX42643.1"/>
    </source>
</evidence>
<name>A0A318J5F5_9BURK</name>
<gene>
    <name evidence="1" type="ORF">DFR42_105301</name>
</gene>
<dbReference type="GO" id="GO:0019674">
    <property type="term" value="P:NAD+ metabolic process"/>
    <property type="evidence" value="ECO:0007669"/>
    <property type="project" value="InterPro"/>
</dbReference>
<evidence type="ECO:0008006" key="3">
    <source>
        <dbReference type="Google" id="ProtNLM"/>
    </source>
</evidence>
<dbReference type="InterPro" id="IPR017437">
    <property type="entry name" value="ATP-NAD_kinase_PpnK-typ_C"/>
</dbReference>
<comment type="caution">
    <text evidence="1">The sequence shown here is derived from an EMBL/GenBank/DDBJ whole genome shotgun (WGS) entry which is preliminary data.</text>
</comment>
<protein>
    <recommendedName>
        <fullName evidence="3">Sugar kinase</fullName>
    </recommendedName>
</protein>
<dbReference type="PANTHER" id="PTHR13158:SF5">
    <property type="entry name" value="NAD KINASE 2, MITOCHONDRIAL"/>
    <property type="match status" value="1"/>
</dbReference>
<dbReference type="Gene3D" id="3.40.50.10330">
    <property type="entry name" value="Probable inorganic polyphosphate/atp-NAD kinase, domain 1"/>
    <property type="match status" value="1"/>
</dbReference>
<dbReference type="EMBL" id="QJKB01000005">
    <property type="protein sequence ID" value="PXX42643.1"/>
    <property type="molecule type" value="Genomic_DNA"/>
</dbReference>
<dbReference type="Proteomes" id="UP000247792">
    <property type="component" value="Unassembled WGS sequence"/>
</dbReference>
<dbReference type="GO" id="GO:0003951">
    <property type="term" value="F:NAD+ kinase activity"/>
    <property type="evidence" value="ECO:0007669"/>
    <property type="project" value="InterPro"/>
</dbReference>
<dbReference type="InterPro" id="IPR017438">
    <property type="entry name" value="ATP-NAD_kinase_N"/>
</dbReference>
<dbReference type="Gene3D" id="2.60.200.30">
    <property type="entry name" value="Probable inorganic polyphosphate/atp-NAD kinase, domain 2"/>
    <property type="match status" value="1"/>
</dbReference>
<keyword evidence="2" id="KW-1185">Reference proteome</keyword>
<dbReference type="InterPro" id="IPR016064">
    <property type="entry name" value="NAD/diacylglycerol_kinase_sf"/>
</dbReference>
<reference evidence="1 2" key="1">
    <citation type="submission" date="2018-05" db="EMBL/GenBank/DDBJ databases">
        <title>Genomic Encyclopedia of Type Strains, Phase IV (KMG-IV): sequencing the most valuable type-strain genomes for metagenomic binning, comparative biology and taxonomic classification.</title>
        <authorList>
            <person name="Goeker M."/>
        </authorList>
    </citation>
    <scope>NUCLEOTIDE SEQUENCE [LARGE SCALE GENOMIC DNA]</scope>
    <source>
        <strain evidence="1 2">DSM 19792</strain>
    </source>
</reference>
<dbReference type="SUPFAM" id="SSF111331">
    <property type="entry name" value="NAD kinase/diacylglycerol kinase-like"/>
    <property type="match status" value="1"/>
</dbReference>
<accession>A0A318J5F5</accession>
<dbReference type="AlphaFoldDB" id="A0A318J5F5"/>
<dbReference type="PANTHER" id="PTHR13158">
    <property type="match status" value="1"/>
</dbReference>
<evidence type="ECO:0000313" key="2">
    <source>
        <dbReference type="Proteomes" id="UP000247792"/>
    </source>
</evidence>
<proteinExistence type="predicted"/>
<dbReference type="RefSeq" id="WP_245936997.1">
    <property type="nucleotide sequence ID" value="NZ_QJKB01000005.1"/>
</dbReference>